<name>A0A8S5SWB6_9CAUD</name>
<accession>A0A8S5SWB6</accession>
<reference evidence="1" key="1">
    <citation type="journal article" date="2021" name="Proc. Natl. Acad. Sci. U.S.A.">
        <title>A Catalog of Tens of Thousands of Viruses from Human Metagenomes Reveals Hidden Associations with Chronic Diseases.</title>
        <authorList>
            <person name="Tisza M.J."/>
            <person name="Buck C.B."/>
        </authorList>
    </citation>
    <scope>NUCLEOTIDE SEQUENCE</scope>
    <source>
        <strain evidence="1">CtqPo10</strain>
    </source>
</reference>
<proteinExistence type="predicted"/>
<evidence type="ECO:0000313" key="1">
    <source>
        <dbReference type="EMBL" id="DAF54834.1"/>
    </source>
</evidence>
<organism evidence="1">
    <name type="scientific">Siphoviridae sp. ctqPo10</name>
    <dbReference type="NCBI Taxonomy" id="2827948"/>
    <lineage>
        <taxon>Viruses</taxon>
        <taxon>Duplodnaviria</taxon>
        <taxon>Heunggongvirae</taxon>
        <taxon>Uroviricota</taxon>
        <taxon>Caudoviricetes</taxon>
    </lineage>
</organism>
<sequence>MNNAIKIFLVKKERKTMIERNFDKNNENCIEFLSGERYAVATFTNRKHITRLKKIYAERKDEIKYFRENKDGSICVKFPLKWVKINPGSIPDPNKPKKVLTEEQKEKLIQNLQKYRESKKK</sequence>
<dbReference type="EMBL" id="BK032682">
    <property type="protein sequence ID" value="DAF54834.1"/>
    <property type="molecule type" value="Genomic_DNA"/>
</dbReference>
<protein>
    <submittedName>
        <fullName evidence="1">Uncharacterized protein</fullName>
    </submittedName>
</protein>